<proteinExistence type="predicted"/>
<sequence>MLNNTHQDSSHVDTPRAQNVILGDARPSLHIGIIGSGPRGISVVERICASVAADYVLRIHIIDPYMGGGSVWNSSRNSNELLMNTIASQVTVFTDPTVACLGPIREGPSLWEWSTQPQNADRFRLGPNDYPTRADYGHYLTWAQEHIQRRAPENVHFKMHLARAIRLDNDPYGRYQTITLSNGQMLQGITAVVLAQGHLPQELTLSEQYQADHARAKHLRYISPANPATVELGMIKGQEKVFLRGLGLCFFDYISRFTTGRQGKYTENPDGTLTYHASGHEPLLYAGSSRGIPSHARPDNQKGIDEYHRPLLLTNCQLDRFRRQANQGKHPNFSQDILPLLMREMECVYYVTLLKQRGQEPETFQQLALADPYSPLTPQMLRRFGIRQEDQDSWESSLKPLVPSKITRAAHKDWIISYLTEDSKQAALGNIDGPHAAARDSLRDLRNQIRLAIDHDGISGKSRRVDVDKTFTPLSNFLSVGPPKHRIDELIALIKAGVVNILGPKITMEHRGNMWVIKSPNVPDYELEVTTLIEARLPRPSLSTTTDPLLSHLLKTGQCRPHIIDDYETGAIDITEAPYCLKDRRGQPHPARFAIGVPTEGIHWTTTAGARPGVDSAMLQECDRVAHEICALLKDN</sequence>
<accession>A0AAX6MDS4</accession>
<dbReference type="Proteomes" id="UP001369815">
    <property type="component" value="Unassembled WGS sequence"/>
</dbReference>
<dbReference type="PANTHER" id="PTHR40254:SF1">
    <property type="entry name" value="BLR0577 PROTEIN"/>
    <property type="match status" value="1"/>
</dbReference>
<organism evidence="2 3">
    <name type="scientific">Daldinia eschscholtzii</name>
    <dbReference type="NCBI Taxonomy" id="292717"/>
    <lineage>
        <taxon>Eukaryota</taxon>
        <taxon>Fungi</taxon>
        <taxon>Dikarya</taxon>
        <taxon>Ascomycota</taxon>
        <taxon>Pezizomycotina</taxon>
        <taxon>Sordariomycetes</taxon>
        <taxon>Xylariomycetidae</taxon>
        <taxon>Xylariales</taxon>
        <taxon>Hypoxylaceae</taxon>
        <taxon>Daldinia</taxon>
    </lineage>
</organism>
<dbReference type="InterPro" id="IPR052189">
    <property type="entry name" value="L-asp_N-monooxygenase_NS-form"/>
</dbReference>
<evidence type="ECO:0000313" key="2">
    <source>
        <dbReference type="EMBL" id="KAK6950576.1"/>
    </source>
</evidence>
<dbReference type="PANTHER" id="PTHR40254">
    <property type="entry name" value="BLR0577 PROTEIN"/>
    <property type="match status" value="1"/>
</dbReference>
<name>A0AAX6MDS4_9PEZI</name>
<reference evidence="2 3" key="1">
    <citation type="journal article" date="2024" name="Front Chem Biol">
        <title>Unveiling the potential of Daldinia eschscholtzii MFLUCC 19-0629 through bioactivity and bioinformatics studies for enhanced sustainable agriculture production.</title>
        <authorList>
            <person name="Brooks S."/>
            <person name="Weaver J.A."/>
            <person name="Klomchit A."/>
            <person name="Alharthi S.A."/>
            <person name="Onlamun T."/>
            <person name="Nurani R."/>
            <person name="Vong T.K."/>
            <person name="Alberti F."/>
            <person name="Greco C."/>
        </authorList>
    </citation>
    <scope>NUCLEOTIDE SEQUENCE [LARGE SCALE GENOMIC DNA]</scope>
    <source>
        <strain evidence="2">MFLUCC 19-0629</strain>
    </source>
</reference>
<protein>
    <recommendedName>
        <fullName evidence="1">FAD-dependent urate hydroxylase HpyO/Asp monooxygenase CreE-like FAD/NAD(P)-binding domain-containing protein</fullName>
    </recommendedName>
</protein>
<gene>
    <name evidence="2" type="ORF">Daesc_008904</name>
</gene>
<comment type="caution">
    <text evidence="2">The sequence shown here is derived from an EMBL/GenBank/DDBJ whole genome shotgun (WGS) entry which is preliminary data.</text>
</comment>
<dbReference type="InterPro" id="IPR038732">
    <property type="entry name" value="HpyO/CreE_NAD-binding"/>
</dbReference>
<feature type="domain" description="FAD-dependent urate hydroxylase HpyO/Asp monooxygenase CreE-like FAD/NAD(P)-binding" evidence="1">
    <location>
        <begin position="33"/>
        <end position="198"/>
    </location>
</feature>
<keyword evidence="3" id="KW-1185">Reference proteome</keyword>
<dbReference type="Pfam" id="PF13454">
    <property type="entry name" value="NAD_binding_9"/>
    <property type="match status" value="1"/>
</dbReference>
<dbReference type="EMBL" id="JBANMG010000008">
    <property type="protein sequence ID" value="KAK6950576.1"/>
    <property type="molecule type" value="Genomic_DNA"/>
</dbReference>
<evidence type="ECO:0000259" key="1">
    <source>
        <dbReference type="Pfam" id="PF13454"/>
    </source>
</evidence>
<evidence type="ECO:0000313" key="3">
    <source>
        <dbReference type="Proteomes" id="UP001369815"/>
    </source>
</evidence>
<dbReference type="AlphaFoldDB" id="A0AAX6MDS4"/>